<keyword evidence="4" id="KW-1185">Reference proteome</keyword>
<dbReference type="GO" id="GO:0016787">
    <property type="term" value="F:hydrolase activity"/>
    <property type="evidence" value="ECO:0007669"/>
    <property type="project" value="UniProtKB-KW"/>
</dbReference>
<evidence type="ECO:0000313" key="4">
    <source>
        <dbReference type="Proteomes" id="UP001597112"/>
    </source>
</evidence>
<proteinExistence type="predicted"/>
<accession>A0ABW3K762</accession>
<feature type="transmembrane region" description="Helical" evidence="1">
    <location>
        <begin position="239"/>
        <end position="260"/>
    </location>
</feature>
<keyword evidence="3" id="KW-0378">Hydrolase</keyword>
<dbReference type="EMBL" id="JBHTKA010000008">
    <property type="protein sequence ID" value="MFD1002092.1"/>
    <property type="molecule type" value="Genomic_DNA"/>
</dbReference>
<evidence type="ECO:0000256" key="1">
    <source>
        <dbReference type="SAM" id="Phobius"/>
    </source>
</evidence>
<feature type="domain" description="CAAX prenyl protease 2/Lysostaphin resistance protein A-like" evidence="2">
    <location>
        <begin position="164"/>
        <end position="251"/>
    </location>
</feature>
<dbReference type="Proteomes" id="UP001597112">
    <property type="component" value="Unassembled WGS sequence"/>
</dbReference>
<organism evidence="3 4">
    <name type="scientific">Ohtaekwangia kribbensis</name>
    <dbReference type="NCBI Taxonomy" id="688913"/>
    <lineage>
        <taxon>Bacteria</taxon>
        <taxon>Pseudomonadati</taxon>
        <taxon>Bacteroidota</taxon>
        <taxon>Cytophagia</taxon>
        <taxon>Cytophagales</taxon>
        <taxon>Fulvivirgaceae</taxon>
        <taxon>Ohtaekwangia</taxon>
    </lineage>
</organism>
<feature type="transmembrane region" description="Helical" evidence="1">
    <location>
        <begin position="198"/>
        <end position="219"/>
    </location>
</feature>
<evidence type="ECO:0000313" key="3">
    <source>
        <dbReference type="EMBL" id="MFD1002092.1"/>
    </source>
</evidence>
<keyword evidence="1" id="KW-1133">Transmembrane helix</keyword>
<keyword evidence="1" id="KW-0472">Membrane</keyword>
<feature type="transmembrane region" description="Helical" evidence="1">
    <location>
        <begin position="107"/>
        <end position="125"/>
    </location>
</feature>
<feature type="transmembrane region" description="Helical" evidence="1">
    <location>
        <begin position="272"/>
        <end position="294"/>
    </location>
</feature>
<dbReference type="Pfam" id="PF02517">
    <property type="entry name" value="Rce1-like"/>
    <property type="match status" value="1"/>
</dbReference>
<dbReference type="EC" id="3.4.-.-" evidence="3"/>
<feature type="transmembrane region" description="Helical" evidence="1">
    <location>
        <begin position="164"/>
        <end position="186"/>
    </location>
</feature>
<protein>
    <submittedName>
        <fullName evidence="3">CPBP family intramembrane glutamic endopeptidase</fullName>
        <ecNumber evidence="3">3.4.-.-</ecNumber>
    </submittedName>
</protein>
<feature type="transmembrane region" description="Helical" evidence="1">
    <location>
        <begin position="12"/>
        <end position="40"/>
    </location>
</feature>
<name>A0ABW3K762_9BACT</name>
<comment type="caution">
    <text evidence="3">The sequence shown here is derived from an EMBL/GenBank/DDBJ whole genome shotgun (WGS) entry which is preliminary data.</text>
</comment>
<dbReference type="PANTHER" id="PTHR43592:SF15">
    <property type="entry name" value="CAAX AMINO TERMINAL PROTEASE FAMILY PROTEIN"/>
    <property type="match status" value="1"/>
</dbReference>
<reference evidence="4" key="1">
    <citation type="journal article" date="2019" name="Int. J. Syst. Evol. Microbiol.">
        <title>The Global Catalogue of Microorganisms (GCM) 10K type strain sequencing project: providing services to taxonomists for standard genome sequencing and annotation.</title>
        <authorList>
            <consortium name="The Broad Institute Genomics Platform"/>
            <consortium name="The Broad Institute Genome Sequencing Center for Infectious Disease"/>
            <person name="Wu L."/>
            <person name="Ma J."/>
        </authorList>
    </citation>
    <scope>NUCLEOTIDE SEQUENCE [LARGE SCALE GENOMIC DNA]</scope>
    <source>
        <strain evidence="4">CCUG 58938</strain>
    </source>
</reference>
<dbReference type="RefSeq" id="WP_377582868.1">
    <property type="nucleotide sequence ID" value="NZ_JBHTKA010000008.1"/>
</dbReference>
<dbReference type="InterPro" id="IPR003675">
    <property type="entry name" value="Rce1/LyrA-like_dom"/>
</dbReference>
<sequence>MEQEIGPRTVHPAIVIIVMLVAVMLGFQVIGPMIGFFVALPLYPGSLMEMTESLKEPMKDPEMKNTLYLMQGFGTFFGLILVPLYVLAKFHRSASTLFKGPMYIQPVVLVVGIVMIFMMVNSMFIEWNQNITFPESIEKWARGTEEQLAELTKYLTKFDSGGQVALALVVIAILPAIGEELVFRGIIQREFYRGTNNIHVAIWVSAAIFSAIHVQFYGFVPRMLLGALFGYLYYWSGNLWMPILAHFINNGFTVVAMYLYQRGTVEMDIEDAKAAPWSAVLTSAVITVALLYLFKKFYEKRTPADFVNNTNSDNATLIQ</sequence>
<gene>
    <name evidence="3" type="ORF">ACFQ21_22395</name>
</gene>
<feature type="transmembrane region" description="Helical" evidence="1">
    <location>
        <begin position="67"/>
        <end position="87"/>
    </location>
</feature>
<dbReference type="PANTHER" id="PTHR43592">
    <property type="entry name" value="CAAX AMINO TERMINAL PROTEASE"/>
    <property type="match status" value="1"/>
</dbReference>
<evidence type="ECO:0000259" key="2">
    <source>
        <dbReference type="Pfam" id="PF02517"/>
    </source>
</evidence>
<keyword evidence="1" id="KW-0812">Transmembrane</keyword>